<gene>
    <name evidence="2" type="primary">AVEN_106465_1</name>
    <name evidence="2" type="ORF">CDAR_424771</name>
</gene>
<comment type="caution">
    <text evidence="2">The sequence shown here is derived from an EMBL/GenBank/DDBJ whole genome shotgun (WGS) entry which is preliminary data.</text>
</comment>
<evidence type="ECO:0000313" key="3">
    <source>
        <dbReference type="Proteomes" id="UP001054837"/>
    </source>
</evidence>
<evidence type="ECO:0000313" key="2">
    <source>
        <dbReference type="EMBL" id="GIY80553.1"/>
    </source>
</evidence>
<dbReference type="EMBL" id="BPLQ01014520">
    <property type="protein sequence ID" value="GIY80553.1"/>
    <property type="molecule type" value="Genomic_DNA"/>
</dbReference>
<proteinExistence type="predicted"/>
<evidence type="ECO:0000256" key="1">
    <source>
        <dbReference type="SAM" id="MobiDB-lite"/>
    </source>
</evidence>
<dbReference type="AlphaFoldDB" id="A0AAV4WG30"/>
<sequence>MYRDGDYDREDDNRSTASFPEGLREEYQYMPTLDPAVRRTNSADDVARFHRYFDLVRTNCGDNVFKWRHYTRILLKELRSFRLPLLRVRSTPRSEASAYFTASEAAVSTPKSTPRRGFRKLGFSEATSSSLSVRSHLKKVSSIRPSVTEMWQQAASAKYELHNTPYDKLKPSRGHLLYPRERLFTSSIPSCHFSIE</sequence>
<feature type="compositionally biased region" description="Basic and acidic residues" evidence="1">
    <location>
        <begin position="1"/>
        <end position="14"/>
    </location>
</feature>
<name>A0AAV4WG30_9ARAC</name>
<keyword evidence="3" id="KW-1185">Reference proteome</keyword>
<accession>A0AAV4WG30</accession>
<dbReference type="Proteomes" id="UP001054837">
    <property type="component" value="Unassembled WGS sequence"/>
</dbReference>
<feature type="region of interest" description="Disordered" evidence="1">
    <location>
        <begin position="1"/>
        <end position="21"/>
    </location>
</feature>
<reference evidence="2 3" key="1">
    <citation type="submission" date="2021-06" db="EMBL/GenBank/DDBJ databases">
        <title>Caerostris darwini draft genome.</title>
        <authorList>
            <person name="Kono N."/>
            <person name="Arakawa K."/>
        </authorList>
    </citation>
    <scope>NUCLEOTIDE SEQUENCE [LARGE SCALE GENOMIC DNA]</scope>
</reference>
<protein>
    <submittedName>
        <fullName evidence="2">Uncharacterized protein</fullName>
    </submittedName>
</protein>
<organism evidence="2 3">
    <name type="scientific">Caerostris darwini</name>
    <dbReference type="NCBI Taxonomy" id="1538125"/>
    <lineage>
        <taxon>Eukaryota</taxon>
        <taxon>Metazoa</taxon>
        <taxon>Ecdysozoa</taxon>
        <taxon>Arthropoda</taxon>
        <taxon>Chelicerata</taxon>
        <taxon>Arachnida</taxon>
        <taxon>Araneae</taxon>
        <taxon>Araneomorphae</taxon>
        <taxon>Entelegynae</taxon>
        <taxon>Araneoidea</taxon>
        <taxon>Araneidae</taxon>
        <taxon>Caerostris</taxon>
    </lineage>
</organism>